<protein>
    <recommendedName>
        <fullName evidence="5">Kinesin light chain</fullName>
    </recommendedName>
</protein>
<dbReference type="Gene3D" id="1.25.40.10">
    <property type="entry name" value="Tetratricopeptide repeat domain"/>
    <property type="match status" value="1"/>
</dbReference>
<evidence type="ECO:0000256" key="1">
    <source>
        <dbReference type="ARBA" id="ARBA00022737"/>
    </source>
</evidence>
<dbReference type="SUPFAM" id="SSF48452">
    <property type="entry name" value="TPR-like"/>
    <property type="match status" value="1"/>
</dbReference>
<evidence type="ECO:0000256" key="3">
    <source>
        <dbReference type="SAM" id="MobiDB-lite"/>
    </source>
</evidence>
<organism evidence="4">
    <name type="scientific">Pinguiococcus pyrenoidosus</name>
    <dbReference type="NCBI Taxonomy" id="172671"/>
    <lineage>
        <taxon>Eukaryota</taxon>
        <taxon>Sar</taxon>
        <taxon>Stramenopiles</taxon>
        <taxon>Ochrophyta</taxon>
        <taxon>Pinguiophyceae</taxon>
        <taxon>Pinguiochrysidales</taxon>
        <taxon>Pinguiochrysidaceae</taxon>
        <taxon>Pinguiococcus</taxon>
    </lineage>
</organism>
<keyword evidence="2" id="KW-0802">TPR repeat</keyword>
<proteinExistence type="predicted"/>
<dbReference type="Pfam" id="PF13424">
    <property type="entry name" value="TPR_12"/>
    <property type="match status" value="1"/>
</dbReference>
<keyword evidence="1" id="KW-0677">Repeat</keyword>
<reference evidence="4" key="1">
    <citation type="submission" date="2021-01" db="EMBL/GenBank/DDBJ databases">
        <authorList>
            <person name="Corre E."/>
            <person name="Pelletier E."/>
            <person name="Niang G."/>
            <person name="Scheremetjew M."/>
            <person name="Finn R."/>
            <person name="Kale V."/>
            <person name="Holt S."/>
            <person name="Cochrane G."/>
            <person name="Meng A."/>
            <person name="Brown T."/>
            <person name="Cohen L."/>
        </authorList>
    </citation>
    <scope>NUCLEOTIDE SEQUENCE</scope>
    <source>
        <strain evidence="4">CCMP2078</strain>
    </source>
</reference>
<name>A0A7R9U490_9STRA</name>
<gene>
    <name evidence="4" type="ORF">PPYR1160_LOCUS3595</name>
</gene>
<dbReference type="PANTHER" id="PTHR45641">
    <property type="entry name" value="TETRATRICOPEPTIDE REPEAT PROTEIN (AFU_ORTHOLOGUE AFUA_6G03870)"/>
    <property type="match status" value="1"/>
</dbReference>
<dbReference type="InterPro" id="IPR019734">
    <property type="entry name" value="TPR_rpt"/>
</dbReference>
<sequence length="539" mass="60548">MDASQLSAEETKTPGKTPRADFPEAYSHDEQKVEMRSPAPAPFAPLSNARAPRGAARGHPGAYAGYSGYNSGPAYNRPIDPMRVPRGTYRRRSLSEPREQGLSYQDSEGAPSTARGRRTKKKKKKKSRHARSRDASTPRRYVEDYGRHGYGYDDRGRLYYWSGSREMRDEIRRARHAAAMEYELPHGRNMRRVYSDLPPKLSGVRVAATTSSSYSQSHPYYASSSAGETSYYGRDSREEVRGNHLLMGRARHPGAPSSTSSRATMDMKINALNRQAAAGKKGPDTSQEYPEDVQYQETVVPTEYILDPLDDSHVQIADKRASDFRTVIKRGRQDVLNRKIEELEYELAAARSQLGPESLEVANTLHNIGVLLKAKKNNEGAQQRFEEALHIRRKVLGSRHPRVGDTLYNLGVLHKGMKQWNAAYAFYCSAYEVYRDYYGGAHDETIEALHQMEKMRSKVRPPKKACHKACRQVSRMLSSPCPCLALPCLASSCLSLSGSTGEQEAKEHVHHSLSRAPSGRLLWSHRGAAGRRSIHRAKW</sequence>
<dbReference type="PANTHER" id="PTHR45641:SF19">
    <property type="entry name" value="NEPHROCYSTIN-3"/>
    <property type="match status" value="1"/>
</dbReference>
<dbReference type="EMBL" id="HBEA01004726">
    <property type="protein sequence ID" value="CAD8254103.1"/>
    <property type="molecule type" value="Transcribed_RNA"/>
</dbReference>
<evidence type="ECO:0000256" key="2">
    <source>
        <dbReference type="ARBA" id="ARBA00022803"/>
    </source>
</evidence>
<feature type="region of interest" description="Disordered" evidence="3">
    <location>
        <begin position="1"/>
        <end position="142"/>
    </location>
</feature>
<dbReference type="InterPro" id="IPR011990">
    <property type="entry name" value="TPR-like_helical_dom_sf"/>
</dbReference>
<feature type="compositionally biased region" description="Low complexity" evidence="3">
    <location>
        <begin position="49"/>
        <end position="76"/>
    </location>
</feature>
<evidence type="ECO:0008006" key="5">
    <source>
        <dbReference type="Google" id="ProtNLM"/>
    </source>
</evidence>
<accession>A0A7R9U490</accession>
<evidence type="ECO:0000313" key="4">
    <source>
        <dbReference type="EMBL" id="CAD8254103.1"/>
    </source>
</evidence>
<dbReference type="SMART" id="SM00028">
    <property type="entry name" value="TPR"/>
    <property type="match status" value="2"/>
</dbReference>
<feature type="compositionally biased region" description="Basic residues" evidence="3">
    <location>
        <begin position="115"/>
        <end position="131"/>
    </location>
</feature>
<feature type="compositionally biased region" description="Basic and acidic residues" evidence="3">
    <location>
        <begin position="9"/>
        <end position="35"/>
    </location>
</feature>
<feature type="compositionally biased region" description="Basic and acidic residues" evidence="3">
    <location>
        <begin position="132"/>
        <end position="142"/>
    </location>
</feature>
<dbReference type="AlphaFoldDB" id="A0A7R9U490"/>